<evidence type="ECO:0000256" key="1">
    <source>
        <dbReference type="SAM" id="MobiDB-lite"/>
    </source>
</evidence>
<evidence type="ECO:0000256" key="2">
    <source>
        <dbReference type="SAM" id="Phobius"/>
    </source>
</evidence>
<reference evidence="4 5" key="1">
    <citation type="submission" date="2023-09" db="EMBL/GenBank/DDBJ databases">
        <title>Multi-omics analysis of a traditional fermented food reveals byproduct-associated fungal strains for waste-to-food upcycling.</title>
        <authorList>
            <consortium name="Lawrence Berkeley National Laboratory"/>
            <person name="Rekdal V.M."/>
            <person name="Villalobos-Escobedo J.M."/>
            <person name="Rodriguez-Valeron N."/>
            <person name="Garcia M.O."/>
            <person name="Vasquez D.P."/>
            <person name="Damayanti I."/>
            <person name="Sorensen P.M."/>
            <person name="Baidoo E.E."/>
            <person name="De Carvalho A.C."/>
            <person name="Riley R."/>
            <person name="Lipzen A."/>
            <person name="He G."/>
            <person name="Yan M."/>
            <person name="Haridas S."/>
            <person name="Daum C."/>
            <person name="Yoshinaga Y."/>
            <person name="Ng V."/>
            <person name="Grigoriev I.V."/>
            <person name="Munk R."/>
            <person name="Nuraida L."/>
            <person name="Wijaya C.H."/>
            <person name="Morales P.-C."/>
            <person name="Keasling J.D."/>
        </authorList>
    </citation>
    <scope>NUCLEOTIDE SEQUENCE [LARGE SCALE GENOMIC DNA]</scope>
    <source>
        <strain evidence="4 5">FGSC 2613</strain>
    </source>
</reference>
<keyword evidence="2" id="KW-0812">Transmembrane</keyword>
<sequence>MKSQILTSFVLTAILGISTAFAVPNWTQVPRGAAVLSDSADDTPTTISHPTTVTVHPRAVRSTLPVEETPSDAKRSPKVPTTKDDDINSWGGFARREDENSNTNTDTRGSEKPTSHNDGRHQTIYRRGVAGNPGAIIGIVAGCLFVVGLIWFGVCYYNGTMVN</sequence>
<keyword evidence="3" id="KW-0732">Signal</keyword>
<keyword evidence="2" id="KW-0472">Membrane</keyword>
<organism evidence="4 5">
    <name type="scientific">Neurospora intermedia</name>
    <dbReference type="NCBI Taxonomy" id="5142"/>
    <lineage>
        <taxon>Eukaryota</taxon>
        <taxon>Fungi</taxon>
        <taxon>Dikarya</taxon>
        <taxon>Ascomycota</taxon>
        <taxon>Pezizomycotina</taxon>
        <taxon>Sordariomycetes</taxon>
        <taxon>Sordariomycetidae</taxon>
        <taxon>Sordariales</taxon>
        <taxon>Sordariaceae</taxon>
        <taxon>Neurospora</taxon>
    </lineage>
</organism>
<gene>
    <name evidence="4" type="ORF">QR685DRAFT_580571</name>
</gene>
<evidence type="ECO:0008006" key="6">
    <source>
        <dbReference type="Google" id="ProtNLM"/>
    </source>
</evidence>
<accession>A0ABR3D1D0</accession>
<dbReference type="Proteomes" id="UP001451303">
    <property type="component" value="Unassembled WGS sequence"/>
</dbReference>
<feature type="compositionally biased region" description="Basic and acidic residues" evidence="1">
    <location>
        <begin position="71"/>
        <end position="86"/>
    </location>
</feature>
<keyword evidence="5" id="KW-1185">Reference proteome</keyword>
<protein>
    <recommendedName>
        <fullName evidence="6">Transmembrane protein</fullName>
    </recommendedName>
</protein>
<proteinExistence type="predicted"/>
<feature type="chain" id="PRO_5046342316" description="Transmembrane protein" evidence="3">
    <location>
        <begin position="21"/>
        <end position="163"/>
    </location>
</feature>
<comment type="caution">
    <text evidence="4">The sequence shown here is derived from an EMBL/GenBank/DDBJ whole genome shotgun (WGS) entry which is preliminary data.</text>
</comment>
<evidence type="ECO:0000313" key="5">
    <source>
        <dbReference type="Proteomes" id="UP001451303"/>
    </source>
</evidence>
<evidence type="ECO:0000256" key="3">
    <source>
        <dbReference type="SAM" id="SignalP"/>
    </source>
</evidence>
<keyword evidence="2" id="KW-1133">Transmembrane helix</keyword>
<feature type="compositionally biased region" description="Basic and acidic residues" evidence="1">
    <location>
        <begin position="108"/>
        <end position="121"/>
    </location>
</feature>
<feature type="region of interest" description="Disordered" evidence="1">
    <location>
        <begin position="58"/>
        <end position="122"/>
    </location>
</feature>
<name>A0ABR3D1D0_NEUIN</name>
<dbReference type="EMBL" id="JAVLET010000012">
    <property type="protein sequence ID" value="KAL0466487.1"/>
    <property type="molecule type" value="Genomic_DNA"/>
</dbReference>
<evidence type="ECO:0000313" key="4">
    <source>
        <dbReference type="EMBL" id="KAL0466487.1"/>
    </source>
</evidence>
<feature type="signal peptide" evidence="3">
    <location>
        <begin position="1"/>
        <end position="20"/>
    </location>
</feature>
<feature type="transmembrane region" description="Helical" evidence="2">
    <location>
        <begin position="135"/>
        <end position="157"/>
    </location>
</feature>